<keyword evidence="1" id="KW-1133">Transmembrane helix</keyword>
<sequence>MKYETTTLPKRIPTLDAIRRILILLVTLALAVGAVVAIGLASIYGVELLGGGLVVMLAGWVAGIGIAVLAPFLVVRVATAILTALRL</sequence>
<keyword evidence="1" id="KW-0472">Membrane</keyword>
<dbReference type="RefSeq" id="WP_227776374.1">
    <property type="nucleotide sequence ID" value="NZ_BAABKX010000001.1"/>
</dbReference>
<reference evidence="2 3" key="1">
    <citation type="journal article" date="2019" name="Int. J. Syst. Evol. Microbiol.">
        <title>The Global Catalogue of Microorganisms (GCM) 10K type strain sequencing project: providing services to taxonomists for standard genome sequencing and annotation.</title>
        <authorList>
            <consortium name="The Broad Institute Genomics Platform"/>
            <consortium name="The Broad Institute Genome Sequencing Center for Infectious Disease"/>
            <person name="Wu L."/>
            <person name="Ma J."/>
        </authorList>
    </citation>
    <scope>NUCLEOTIDE SEQUENCE [LARGE SCALE GENOMIC DNA]</scope>
    <source>
        <strain evidence="2 3">JCM 17504</strain>
    </source>
</reference>
<comment type="caution">
    <text evidence="2">The sequence shown here is derived from an EMBL/GenBank/DDBJ whole genome shotgun (WGS) entry which is preliminary data.</text>
</comment>
<keyword evidence="3" id="KW-1185">Reference proteome</keyword>
<evidence type="ECO:0000256" key="1">
    <source>
        <dbReference type="SAM" id="Phobius"/>
    </source>
</evidence>
<dbReference type="AlphaFoldDB" id="A0AAV3UEQ2"/>
<dbReference type="Proteomes" id="UP001501729">
    <property type="component" value="Unassembled WGS sequence"/>
</dbReference>
<protein>
    <recommendedName>
        <fullName evidence="4">Major facilitator superfamily (MFS) profile domain-containing protein</fullName>
    </recommendedName>
</protein>
<dbReference type="EMBL" id="BAABKX010000001">
    <property type="protein sequence ID" value="GAA5046540.1"/>
    <property type="molecule type" value="Genomic_DNA"/>
</dbReference>
<accession>A0AAV3UEQ2</accession>
<feature type="transmembrane region" description="Helical" evidence="1">
    <location>
        <begin position="21"/>
        <end position="45"/>
    </location>
</feature>
<proteinExistence type="predicted"/>
<organism evidence="2 3">
    <name type="scientific">Haladaptatus pallidirubidus</name>
    <dbReference type="NCBI Taxonomy" id="1008152"/>
    <lineage>
        <taxon>Archaea</taxon>
        <taxon>Methanobacteriati</taxon>
        <taxon>Methanobacteriota</taxon>
        <taxon>Stenosarchaea group</taxon>
        <taxon>Halobacteria</taxon>
        <taxon>Halobacteriales</taxon>
        <taxon>Haladaptataceae</taxon>
        <taxon>Haladaptatus</taxon>
    </lineage>
</organism>
<gene>
    <name evidence="2" type="ORF">GCM10025751_15920</name>
</gene>
<evidence type="ECO:0000313" key="2">
    <source>
        <dbReference type="EMBL" id="GAA5046540.1"/>
    </source>
</evidence>
<keyword evidence="1" id="KW-0812">Transmembrane</keyword>
<name>A0AAV3UEQ2_9EURY</name>
<evidence type="ECO:0008006" key="4">
    <source>
        <dbReference type="Google" id="ProtNLM"/>
    </source>
</evidence>
<feature type="transmembrane region" description="Helical" evidence="1">
    <location>
        <begin position="57"/>
        <end position="85"/>
    </location>
</feature>
<dbReference type="GeneID" id="68612188"/>
<evidence type="ECO:0000313" key="3">
    <source>
        <dbReference type="Proteomes" id="UP001501729"/>
    </source>
</evidence>